<organism evidence="4 5">
    <name type="scientific">Pseudoalteromonas carrageenovora IAM 12662</name>
    <dbReference type="NCBI Taxonomy" id="1314868"/>
    <lineage>
        <taxon>Bacteria</taxon>
        <taxon>Pseudomonadati</taxon>
        <taxon>Pseudomonadota</taxon>
        <taxon>Gammaproteobacteria</taxon>
        <taxon>Alteromonadales</taxon>
        <taxon>Pseudoalteromonadaceae</taxon>
        <taxon>Pseudoalteromonas</taxon>
    </lineage>
</organism>
<dbReference type="EMBL" id="AQGW01000013">
    <property type="protein sequence ID" value="MBE0380892.1"/>
    <property type="molecule type" value="Genomic_DNA"/>
</dbReference>
<keyword evidence="6" id="KW-1185">Reference proteome</keyword>
<dbReference type="Proteomes" id="UP000615003">
    <property type="component" value="Unassembled WGS sequence"/>
</dbReference>
<evidence type="ECO:0000313" key="5">
    <source>
        <dbReference type="Proteomes" id="UP000238288"/>
    </source>
</evidence>
<evidence type="ECO:0000256" key="2">
    <source>
        <dbReference type="HAMAP-Rule" id="MF_00758"/>
    </source>
</evidence>
<evidence type="ECO:0000313" key="4">
    <source>
        <dbReference type="EMBL" id="SOU42028.1"/>
    </source>
</evidence>
<dbReference type="Pfam" id="PF02622">
    <property type="entry name" value="DUF179"/>
    <property type="match status" value="1"/>
</dbReference>
<dbReference type="HAMAP" id="MF_00758">
    <property type="entry name" value="UPF0301"/>
    <property type="match status" value="1"/>
</dbReference>
<dbReference type="GeneID" id="93664727"/>
<reference evidence="3 6" key="1">
    <citation type="submission" date="2015-06" db="EMBL/GenBank/DDBJ databases">
        <title>Genome sequence of Pseudoalteromonas carrageenovora.</title>
        <authorList>
            <person name="Xie B.-B."/>
            <person name="Rong J.-C."/>
            <person name="Qin Q.-L."/>
            <person name="Zhang Y.-Z."/>
        </authorList>
    </citation>
    <scope>NUCLEOTIDE SEQUENCE [LARGE SCALE GENOMIC DNA]</scope>
    <source>
        <strain evidence="3 6">IAM 12662</strain>
    </source>
</reference>
<dbReference type="GO" id="GO:0005829">
    <property type="term" value="C:cytosol"/>
    <property type="evidence" value="ECO:0007669"/>
    <property type="project" value="TreeGrafter"/>
</dbReference>
<protein>
    <recommendedName>
        <fullName evidence="2">UPF0301 protein PCAR9_A31229</fullName>
    </recommendedName>
</protein>
<dbReference type="EMBL" id="LT965928">
    <property type="protein sequence ID" value="SOU42028.1"/>
    <property type="molecule type" value="Genomic_DNA"/>
</dbReference>
<evidence type="ECO:0000313" key="3">
    <source>
        <dbReference type="EMBL" id="MBE0380892.1"/>
    </source>
</evidence>
<sequence length="185" mass="20417">MQSLENHFLIAMPSMQDPFFKRAVTYICEHNEDGAMGLVINQPINVTVGELLDKIEIDNDKTQNAAQVSVFAGGPVKTDRGFVLHSPKPGYSASQKLSSDIMITTSKDVLASLTTVHAPDQFIITLGYSGWEQGQLEQELLDNSWLIIKADPKIIFDTPVEKRWEKAVSMLGFDISQLSPEAGHA</sequence>
<dbReference type="SUPFAM" id="SSF143456">
    <property type="entry name" value="VC0467-like"/>
    <property type="match status" value="1"/>
</dbReference>
<dbReference type="PANTHER" id="PTHR30327:SF1">
    <property type="entry name" value="UPF0301 PROTEIN YQGE"/>
    <property type="match status" value="1"/>
</dbReference>
<dbReference type="AlphaFoldDB" id="A0A2K4XCH7"/>
<proteinExistence type="inferred from homology"/>
<dbReference type="OrthoDB" id="9807486at2"/>
<dbReference type="RefSeq" id="WP_058549467.1">
    <property type="nucleotide sequence ID" value="NZ_AQGW01000013.1"/>
</dbReference>
<reference evidence="4 5" key="2">
    <citation type="submission" date="2017-11" db="EMBL/GenBank/DDBJ databases">
        <authorList>
            <person name="Han C.G."/>
        </authorList>
    </citation>
    <scope>NUCLEOTIDE SEQUENCE [LARGE SCALE GENOMIC DNA]</scope>
    <source>
        <strain evidence="5">ATCC 43555</strain>
        <strain evidence="4">ATCC43555</strain>
    </source>
</reference>
<comment type="similarity">
    <text evidence="1 2">Belongs to the UPF0301 (AlgH) family.</text>
</comment>
<dbReference type="Gene3D" id="3.40.1740.10">
    <property type="entry name" value="VC0467-like"/>
    <property type="match status" value="1"/>
</dbReference>
<evidence type="ECO:0000313" key="6">
    <source>
        <dbReference type="Proteomes" id="UP000615003"/>
    </source>
</evidence>
<accession>A0A2K4XCH7</accession>
<gene>
    <name evidence="4" type="primary">yqgE</name>
    <name evidence="3" type="synonym">algH</name>
    <name evidence="4" type="ORF">PCAR9_A31229</name>
    <name evidence="3" type="ORF">PCARR_a2586</name>
</gene>
<name>A0A2K4XCH7_PSEVC</name>
<dbReference type="PANTHER" id="PTHR30327">
    <property type="entry name" value="UNCHARACTERIZED PROTEIN YQGE"/>
    <property type="match status" value="1"/>
</dbReference>
<dbReference type="NCBIfam" id="NF001266">
    <property type="entry name" value="PRK00228.1-1"/>
    <property type="match status" value="1"/>
</dbReference>
<dbReference type="InterPro" id="IPR003774">
    <property type="entry name" value="AlgH-like"/>
</dbReference>
<dbReference type="Proteomes" id="UP000238288">
    <property type="component" value="Chromosome PCAR9a"/>
</dbReference>
<evidence type="ECO:0000256" key="1">
    <source>
        <dbReference type="ARBA" id="ARBA00009600"/>
    </source>
</evidence>